<keyword evidence="1" id="KW-0805">Transcription regulation</keyword>
<dbReference type="PANTHER" id="PTHR43537:SF51">
    <property type="entry name" value="HTH-TYPE TRANSCRIPTIONAL REGULATOR LGOR-RELATED"/>
    <property type="match status" value="1"/>
</dbReference>
<evidence type="ECO:0000256" key="1">
    <source>
        <dbReference type="ARBA" id="ARBA00023015"/>
    </source>
</evidence>
<dbReference type="OrthoDB" id="9799812at2"/>
<dbReference type="InterPro" id="IPR008920">
    <property type="entry name" value="TF_FadR/GntR_C"/>
</dbReference>
<dbReference type="PRINTS" id="PR00035">
    <property type="entry name" value="HTHGNTR"/>
</dbReference>
<evidence type="ECO:0000256" key="3">
    <source>
        <dbReference type="ARBA" id="ARBA00023163"/>
    </source>
</evidence>
<keyword evidence="3" id="KW-0804">Transcription</keyword>
<keyword evidence="7" id="KW-1185">Reference proteome</keyword>
<proteinExistence type="predicted"/>
<dbReference type="PANTHER" id="PTHR43537">
    <property type="entry name" value="TRANSCRIPTIONAL REGULATOR, GNTR FAMILY"/>
    <property type="match status" value="1"/>
</dbReference>
<reference evidence="6 7" key="1">
    <citation type="submission" date="2018-10" db="EMBL/GenBank/DDBJ databases">
        <title>Parasedimentitalea marina sp. nov., a psychrophilic bacterium isolated from deep seawater of the New Britain Trench.</title>
        <authorList>
            <person name="Cao J."/>
        </authorList>
    </citation>
    <scope>NUCLEOTIDE SEQUENCE [LARGE SCALE GENOMIC DNA]</scope>
    <source>
        <strain evidence="6 7">W43</strain>
    </source>
</reference>
<dbReference type="AlphaFoldDB" id="A0A3T0MZ70"/>
<name>A0A3T0MZ70_9RHOB</name>
<feature type="domain" description="HTH gntR-type" evidence="4">
    <location>
        <begin position="11"/>
        <end position="68"/>
    </location>
</feature>
<dbReference type="InterPro" id="IPR000524">
    <property type="entry name" value="Tscrpt_reg_HTH_GntR"/>
</dbReference>
<evidence type="ECO:0000313" key="6">
    <source>
        <dbReference type="EMBL" id="AZV77055.1"/>
    </source>
</evidence>
<dbReference type="Pfam" id="PF00392">
    <property type="entry name" value="GntR"/>
    <property type="match status" value="1"/>
</dbReference>
<dbReference type="Gene3D" id="1.10.10.10">
    <property type="entry name" value="Winged helix-like DNA-binding domain superfamily/Winged helix DNA-binding domain"/>
    <property type="match status" value="2"/>
</dbReference>
<dbReference type="SUPFAM" id="SSF48008">
    <property type="entry name" value="GntR ligand-binding domain-like"/>
    <property type="match status" value="1"/>
</dbReference>
<feature type="domain" description="GntR C-terminal" evidence="5">
    <location>
        <begin position="157"/>
        <end position="285"/>
    </location>
</feature>
<evidence type="ECO:0000259" key="5">
    <source>
        <dbReference type="SMART" id="SM00895"/>
    </source>
</evidence>
<dbReference type="Pfam" id="PF07729">
    <property type="entry name" value="FCD"/>
    <property type="match status" value="1"/>
</dbReference>
<sequence length="301" mass="34917">MARTDERFRTAYNALLDVCSNLARTDKLPSELSLADRLDVSRTVVRSALQRLDGEGIIDWNGRDKTLLRKPRKSDRLDVRTEQVSEDELESQFLDWILRFDVPPGTALNVTDMARKFNVPPHSLQEFLASLSRFGLVQRRQKGGWELVGFTTDFAVELSDFRNMLELNAISQLVSLPDDHEIWPQLDALEADHKQLAEQIDSRYHDFSLLDERFHTTIGKIVQNRFVEEFQKVISLVFHYHYQWDKKDERDRNEAAIQEHLRILDAIRTRDEAAALDAARDHLKTSKQTLLSALRIHGRAQ</sequence>
<dbReference type="SUPFAM" id="SSF46785">
    <property type="entry name" value="Winged helix' DNA-binding domain"/>
    <property type="match status" value="2"/>
</dbReference>
<evidence type="ECO:0000259" key="4">
    <source>
        <dbReference type="SMART" id="SM00345"/>
    </source>
</evidence>
<gene>
    <name evidence="6" type="ORF">EBB79_03525</name>
</gene>
<dbReference type="KEGG" id="sedi:EBB79_03525"/>
<feature type="domain" description="HTH gntR-type" evidence="4">
    <location>
        <begin position="89"/>
        <end position="147"/>
    </location>
</feature>
<dbReference type="RefSeq" id="WP_127747601.1">
    <property type="nucleotide sequence ID" value="NZ_CP033219.1"/>
</dbReference>
<dbReference type="EMBL" id="CP033219">
    <property type="protein sequence ID" value="AZV77055.1"/>
    <property type="molecule type" value="Genomic_DNA"/>
</dbReference>
<dbReference type="InterPro" id="IPR036388">
    <property type="entry name" value="WH-like_DNA-bd_sf"/>
</dbReference>
<dbReference type="Proteomes" id="UP000283063">
    <property type="component" value="Chromosome"/>
</dbReference>
<dbReference type="SMART" id="SM00345">
    <property type="entry name" value="HTH_GNTR"/>
    <property type="match status" value="2"/>
</dbReference>
<evidence type="ECO:0000313" key="7">
    <source>
        <dbReference type="Proteomes" id="UP000283063"/>
    </source>
</evidence>
<keyword evidence="2" id="KW-0238">DNA-binding</keyword>
<dbReference type="GO" id="GO:0003677">
    <property type="term" value="F:DNA binding"/>
    <property type="evidence" value="ECO:0007669"/>
    <property type="project" value="UniProtKB-KW"/>
</dbReference>
<dbReference type="GO" id="GO:0003700">
    <property type="term" value="F:DNA-binding transcription factor activity"/>
    <property type="evidence" value="ECO:0007669"/>
    <property type="project" value="InterPro"/>
</dbReference>
<dbReference type="InterPro" id="IPR011711">
    <property type="entry name" value="GntR_C"/>
</dbReference>
<dbReference type="InterPro" id="IPR036390">
    <property type="entry name" value="WH_DNA-bd_sf"/>
</dbReference>
<protein>
    <submittedName>
        <fullName evidence="6">GntR family transcriptional regulator</fullName>
    </submittedName>
</protein>
<accession>A0A3T0MZ70</accession>
<dbReference type="Gene3D" id="1.20.120.530">
    <property type="entry name" value="GntR ligand-binding domain-like"/>
    <property type="match status" value="1"/>
</dbReference>
<evidence type="ECO:0000256" key="2">
    <source>
        <dbReference type="ARBA" id="ARBA00023125"/>
    </source>
</evidence>
<dbReference type="SMART" id="SM00895">
    <property type="entry name" value="FCD"/>
    <property type="match status" value="1"/>
</dbReference>
<organism evidence="6 7">
    <name type="scientific">Parasedimentitalea marina</name>
    <dbReference type="NCBI Taxonomy" id="2483033"/>
    <lineage>
        <taxon>Bacteria</taxon>
        <taxon>Pseudomonadati</taxon>
        <taxon>Pseudomonadota</taxon>
        <taxon>Alphaproteobacteria</taxon>
        <taxon>Rhodobacterales</taxon>
        <taxon>Paracoccaceae</taxon>
        <taxon>Parasedimentitalea</taxon>
    </lineage>
</organism>